<keyword evidence="1" id="KW-0479">Metal-binding</keyword>
<comment type="caution">
    <text evidence="4">The sequence shown here is derived from an EMBL/GenBank/DDBJ whole genome shotgun (WGS) entry which is preliminary data.</text>
</comment>
<dbReference type="SMART" id="SM00356">
    <property type="entry name" value="ZnF_C3H1"/>
    <property type="match status" value="1"/>
</dbReference>
<proteinExistence type="predicted"/>
<feature type="compositionally biased region" description="Basic and acidic residues" evidence="2">
    <location>
        <begin position="86"/>
        <end position="97"/>
    </location>
</feature>
<dbReference type="PROSITE" id="PS50103">
    <property type="entry name" value="ZF_C3H1"/>
    <property type="match status" value="1"/>
</dbReference>
<dbReference type="Proteomes" id="UP001281761">
    <property type="component" value="Unassembled WGS sequence"/>
</dbReference>
<keyword evidence="5" id="KW-1185">Reference proteome</keyword>
<feature type="zinc finger region" description="C3H1-type" evidence="1">
    <location>
        <begin position="216"/>
        <end position="243"/>
    </location>
</feature>
<accession>A0ABQ9YJ98</accession>
<evidence type="ECO:0000256" key="1">
    <source>
        <dbReference type="PROSITE-ProRule" id="PRU00723"/>
    </source>
</evidence>
<feature type="region of interest" description="Disordered" evidence="2">
    <location>
        <begin position="1"/>
        <end position="98"/>
    </location>
</feature>
<dbReference type="InterPro" id="IPR000571">
    <property type="entry name" value="Znf_CCCH"/>
</dbReference>
<keyword evidence="1" id="KW-0862">Zinc</keyword>
<keyword evidence="1" id="KW-0863">Zinc-finger</keyword>
<name>A0ABQ9YJ98_9EUKA</name>
<dbReference type="EMBL" id="JARBJD010000005">
    <property type="protein sequence ID" value="KAK2963828.1"/>
    <property type="molecule type" value="Genomic_DNA"/>
</dbReference>
<feature type="domain" description="C3H1-type" evidence="3">
    <location>
        <begin position="216"/>
        <end position="243"/>
    </location>
</feature>
<feature type="compositionally biased region" description="Polar residues" evidence="2">
    <location>
        <begin position="19"/>
        <end position="38"/>
    </location>
</feature>
<organism evidence="4 5">
    <name type="scientific">Blattamonas nauphoetae</name>
    <dbReference type="NCBI Taxonomy" id="2049346"/>
    <lineage>
        <taxon>Eukaryota</taxon>
        <taxon>Metamonada</taxon>
        <taxon>Preaxostyla</taxon>
        <taxon>Oxymonadida</taxon>
        <taxon>Blattamonas</taxon>
    </lineage>
</organism>
<feature type="compositionally biased region" description="Polar residues" evidence="2">
    <location>
        <begin position="73"/>
        <end position="83"/>
    </location>
</feature>
<protein>
    <recommendedName>
        <fullName evidence="3">C3H1-type domain-containing protein</fullName>
    </recommendedName>
</protein>
<evidence type="ECO:0000313" key="5">
    <source>
        <dbReference type="Proteomes" id="UP001281761"/>
    </source>
</evidence>
<reference evidence="4 5" key="1">
    <citation type="journal article" date="2022" name="bioRxiv">
        <title>Genomics of Preaxostyla Flagellates Illuminates Evolutionary Transitions and the Path Towards Mitochondrial Loss.</title>
        <authorList>
            <person name="Novak L.V.F."/>
            <person name="Treitli S.C."/>
            <person name="Pyrih J."/>
            <person name="Halakuc P."/>
            <person name="Pipaliya S.V."/>
            <person name="Vacek V."/>
            <person name="Brzon O."/>
            <person name="Soukal P."/>
            <person name="Eme L."/>
            <person name="Dacks J.B."/>
            <person name="Karnkowska A."/>
            <person name="Elias M."/>
            <person name="Hampl V."/>
        </authorList>
    </citation>
    <scope>NUCLEOTIDE SEQUENCE [LARGE SCALE GENOMIC DNA]</scope>
    <source>
        <strain evidence="4">NAU3</strain>
        <tissue evidence="4">Gut</tissue>
    </source>
</reference>
<evidence type="ECO:0000313" key="4">
    <source>
        <dbReference type="EMBL" id="KAK2963828.1"/>
    </source>
</evidence>
<gene>
    <name evidence="4" type="ORF">BLNAU_1397</name>
</gene>
<evidence type="ECO:0000259" key="3">
    <source>
        <dbReference type="PROSITE" id="PS50103"/>
    </source>
</evidence>
<sequence length="269" mass="30100">MSTITTSKSLDPLRVSRCQHPNSVSQSPQPQKPNSLLISENEKNSRAVRPLTRHISSPLILGHSTEHPEHSNSSDTADYSNADNCHVNDEKPNENDRNVPLLANRALYLSSLACEGKTVNVSPDPNDDNESLDTWIPLELEQDLEITNMESLAPLTNYLSTFLYPSIFNPGENVSTIVPSSLPKDVILTTPGHNGGEDTVVVRSMAHFSQMRRWYKSKTTPCSHVTHSDCPYGKLCWFVHTDEQYMKDVLLQSDTRKCVGERLRVFLGL</sequence>
<evidence type="ECO:0000256" key="2">
    <source>
        <dbReference type="SAM" id="MobiDB-lite"/>
    </source>
</evidence>